<sequence>MVPNTRNSNPIGEHPEMTMSEDFLNMEDPPAAKEMEFEWERPASVEQQRNEQLPDEEESPQRRIRARRGAPDFNRRPSFEYEDYKKNAYNRLSIFDNRR</sequence>
<dbReference type="OrthoDB" id="4058540at2759"/>
<dbReference type="AlphaFoldDB" id="A0A4C2EE71"/>
<feature type="compositionally biased region" description="Basic and acidic residues" evidence="1">
    <location>
        <begin position="30"/>
        <end position="43"/>
    </location>
</feature>
<proteinExistence type="predicted"/>
<feature type="region of interest" description="Disordered" evidence="1">
    <location>
        <begin position="1"/>
        <end position="79"/>
    </location>
</feature>
<dbReference type="EMBL" id="BIMX01000028">
    <property type="protein sequence ID" value="GCF01200.1"/>
    <property type="molecule type" value="Genomic_DNA"/>
</dbReference>
<keyword evidence="3" id="KW-1185">Reference proteome</keyword>
<feature type="compositionally biased region" description="Polar residues" evidence="1">
    <location>
        <begin position="1"/>
        <end position="10"/>
    </location>
</feature>
<comment type="caution">
    <text evidence="2">The sequence shown here is derived from an EMBL/GenBank/DDBJ whole genome shotgun (WGS) entry which is preliminary data.</text>
</comment>
<reference evidence="2 3" key="1">
    <citation type="submission" date="2019-01" db="EMBL/GenBank/DDBJ databases">
        <title>Draft Genome Sequencing of Zygosaccharomyces mellis Ca-7.</title>
        <authorList>
            <person name="Shiwa Y."/>
            <person name="Kanesaki Y."/>
            <person name="Ishige T."/>
            <person name="Mura K."/>
            <person name="Hori T."/>
            <person name="Tamura T."/>
        </authorList>
    </citation>
    <scope>NUCLEOTIDE SEQUENCE [LARGE SCALE GENOMIC DNA]</scope>
    <source>
        <strain evidence="2 3">Ca-7</strain>
    </source>
</reference>
<dbReference type="Proteomes" id="UP000301737">
    <property type="component" value="Unassembled WGS sequence"/>
</dbReference>
<name>A0A4C2EE71_9SACH</name>
<evidence type="ECO:0000313" key="2">
    <source>
        <dbReference type="EMBL" id="GCF01200.1"/>
    </source>
</evidence>
<evidence type="ECO:0000313" key="3">
    <source>
        <dbReference type="Proteomes" id="UP000301737"/>
    </source>
</evidence>
<organism evidence="2 3">
    <name type="scientific">Zygosaccharomyces mellis</name>
    <dbReference type="NCBI Taxonomy" id="42258"/>
    <lineage>
        <taxon>Eukaryota</taxon>
        <taxon>Fungi</taxon>
        <taxon>Dikarya</taxon>
        <taxon>Ascomycota</taxon>
        <taxon>Saccharomycotina</taxon>
        <taxon>Saccharomycetes</taxon>
        <taxon>Saccharomycetales</taxon>
        <taxon>Saccharomycetaceae</taxon>
        <taxon>Zygosaccharomyces</taxon>
    </lineage>
</organism>
<protein>
    <submittedName>
        <fullName evidence="2">Uncharacterized protein</fullName>
    </submittedName>
</protein>
<feature type="compositionally biased region" description="Basic and acidic residues" evidence="1">
    <location>
        <begin position="69"/>
        <end position="79"/>
    </location>
</feature>
<evidence type="ECO:0000256" key="1">
    <source>
        <dbReference type="SAM" id="MobiDB-lite"/>
    </source>
</evidence>
<gene>
    <name evidence="2" type="ORF">ZYGM_001468</name>
</gene>
<accession>A0A4C2EE71</accession>